<reference evidence="2" key="1">
    <citation type="journal article" date="2017" name="Cell">
        <title>Insights into land plant evolution garnered from the Marchantia polymorpha genome.</title>
        <authorList>
            <person name="Bowman J.L."/>
            <person name="Kohchi T."/>
            <person name="Yamato K.T."/>
            <person name="Jenkins J."/>
            <person name="Shu S."/>
            <person name="Ishizaki K."/>
            <person name="Yamaoka S."/>
            <person name="Nishihama R."/>
            <person name="Nakamura Y."/>
            <person name="Berger F."/>
            <person name="Adam C."/>
            <person name="Aki S.S."/>
            <person name="Althoff F."/>
            <person name="Araki T."/>
            <person name="Arteaga-Vazquez M.A."/>
            <person name="Balasubrmanian S."/>
            <person name="Barry K."/>
            <person name="Bauer D."/>
            <person name="Boehm C.R."/>
            <person name="Briginshaw L."/>
            <person name="Caballero-Perez J."/>
            <person name="Catarino B."/>
            <person name="Chen F."/>
            <person name="Chiyoda S."/>
            <person name="Chovatia M."/>
            <person name="Davies K.M."/>
            <person name="Delmans M."/>
            <person name="Demura T."/>
            <person name="Dierschke T."/>
            <person name="Dolan L."/>
            <person name="Dorantes-Acosta A.E."/>
            <person name="Eklund D.M."/>
            <person name="Florent S.N."/>
            <person name="Flores-Sandoval E."/>
            <person name="Fujiyama A."/>
            <person name="Fukuzawa H."/>
            <person name="Galik B."/>
            <person name="Grimanelli D."/>
            <person name="Grimwood J."/>
            <person name="Grossniklaus U."/>
            <person name="Hamada T."/>
            <person name="Haseloff J."/>
            <person name="Hetherington A.J."/>
            <person name="Higo A."/>
            <person name="Hirakawa Y."/>
            <person name="Hundley H.N."/>
            <person name="Ikeda Y."/>
            <person name="Inoue K."/>
            <person name="Inoue S.I."/>
            <person name="Ishida S."/>
            <person name="Jia Q."/>
            <person name="Kakita M."/>
            <person name="Kanazawa T."/>
            <person name="Kawai Y."/>
            <person name="Kawashima T."/>
            <person name="Kennedy M."/>
            <person name="Kinose K."/>
            <person name="Kinoshita T."/>
            <person name="Kohara Y."/>
            <person name="Koide E."/>
            <person name="Komatsu K."/>
            <person name="Kopischke S."/>
            <person name="Kubo M."/>
            <person name="Kyozuka J."/>
            <person name="Lagercrantz U."/>
            <person name="Lin S.S."/>
            <person name="Lindquist E."/>
            <person name="Lipzen A.M."/>
            <person name="Lu C.W."/>
            <person name="De Luna E."/>
            <person name="Martienssen R.A."/>
            <person name="Minamino N."/>
            <person name="Mizutani M."/>
            <person name="Mizutani M."/>
            <person name="Mochizuki N."/>
            <person name="Monte I."/>
            <person name="Mosher R."/>
            <person name="Nagasaki H."/>
            <person name="Nakagami H."/>
            <person name="Naramoto S."/>
            <person name="Nishitani K."/>
            <person name="Ohtani M."/>
            <person name="Okamoto T."/>
            <person name="Okumura M."/>
            <person name="Phillips J."/>
            <person name="Pollak B."/>
            <person name="Reinders A."/>
            <person name="Rovekamp M."/>
            <person name="Sano R."/>
            <person name="Sawa S."/>
            <person name="Schmid M.W."/>
            <person name="Shirakawa M."/>
            <person name="Solano R."/>
            <person name="Spunde A."/>
            <person name="Suetsugu N."/>
            <person name="Sugano S."/>
            <person name="Sugiyama A."/>
            <person name="Sun R."/>
            <person name="Suzuki Y."/>
            <person name="Takenaka M."/>
            <person name="Takezawa D."/>
            <person name="Tomogane H."/>
            <person name="Tsuzuki M."/>
            <person name="Ueda T."/>
            <person name="Umeda M."/>
            <person name="Ward J.M."/>
            <person name="Watanabe Y."/>
            <person name="Yazaki K."/>
            <person name="Yokoyama R."/>
            <person name="Yoshitake Y."/>
            <person name="Yotsui I."/>
            <person name="Zachgo S."/>
            <person name="Schmutz J."/>
        </authorList>
    </citation>
    <scope>NUCLEOTIDE SEQUENCE [LARGE SCALE GENOMIC DNA]</scope>
    <source>
        <strain evidence="2">Tak-1</strain>
    </source>
</reference>
<sequence length="81" mass="8745">MISMLPIITDSRCTLGEHAKISIGMLLTHAFDEYLLACSRVLGVNTQLLLGPRLTRAAVLIAVLKTCQLSGKGTFLTDESL</sequence>
<accession>A0A2R6X2G1</accession>
<name>A0A2R6X2G1_MARPO</name>
<dbReference type="EMBL" id="KZ772713">
    <property type="protein sequence ID" value="PTQ40298.1"/>
    <property type="molecule type" value="Genomic_DNA"/>
</dbReference>
<dbReference type="Gramene" id="Mp4g18680.1">
    <property type="protein sequence ID" value="Mp4g18680.1.cds1"/>
    <property type="gene ID" value="Mp4g18680"/>
</dbReference>
<dbReference type="Proteomes" id="UP000244005">
    <property type="component" value="Unassembled WGS sequence"/>
</dbReference>
<organism evidence="1 2">
    <name type="scientific">Marchantia polymorpha</name>
    <name type="common">Common liverwort</name>
    <name type="synonym">Marchantia aquatica</name>
    <dbReference type="NCBI Taxonomy" id="3197"/>
    <lineage>
        <taxon>Eukaryota</taxon>
        <taxon>Viridiplantae</taxon>
        <taxon>Streptophyta</taxon>
        <taxon>Embryophyta</taxon>
        <taxon>Marchantiophyta</taxon>
        <taxon>Marchantiopsida</taxon>
        <taxon>Marchantiidae</taxon>
        <taxon>Marchantiales</taxon>
        <taxon>Marchantiaceae</taxon>
        <taxon>Marchantia</taxon>
    </lineage>
</organism>
<evidence type="ECO:0000313" key="2">
    <source>
        <dbReference type="Proteomes" id="UP000244005"/>
    </source>
</evidence>
<proteinExistence type="predicted"/>
<evidence type="ECO:0000313" key="1">
    <source>
        <dbReference type="EMBL" id="PTQ40298.1"/>
    </source>
</evidence>
<dbReference type="AlphaFoldDB" id="A0A2R6X2G1"/>
<protein>
    <submittedName>
        <fullName evidence="1">Uncharacterized protein</fullName>
    </submittedName>
</protein>
<gene>
    <name evidence="1" type="ORF">MARPO_0041s0150</name>
</gene>
<keyword evidence="2" id="KW-1185">Reference proteome</keyword>